<gene>
    <name evidence="7" type="ORF">PanWU01x14_285110</name>
</gene>
<evidence type="ECO:0000256" key="1">
    <source>
        <dbReference type="ARBA" id="ARBA00022527"/>
    </source>
</evidence>
<dbReference type="InterPro" id="IPR000719">
    <property type="entry name" value="Prot_kinase_dom"/>
</dbReference>
<dbReference type="Proteomes" id="UP000237105">
    <property type="component" value="Unassembled WGS sequence"/>
</dbReference>
<dbReference type="GO" id="GO:0004713">
    <property type="term" value="F:protein tyrosine kinase activity"/>
    <property type="evidence" value="ECO:0007669"/>
    <property type="project" value="TreeGrafter"/>
</dbReference>
<dbReference type="GO" id="GO:0005737">
    <property type="term" value="C:cytoplasm"/>
    <property type="evidence" value="ECO:0007669"/>
    <property type="project" value="TreeGrafter"/>
</dbReference>
<dbReference type="InterPro" id="IPR008271">
    <property type="entry name" value="Ser/Thr_kinase_AS"/>
</dbReference>
<keyword evidence="4 7" id="KW-0418">Kinase</keyword>
<dbReference type="EMBL" id="JXTB01000401">
    <property type="protein sequence ID" value="PON42042.1"/>
    <property type="molecule type" value="Genomic_DNA"/>
</dbReference>
<keyword evidence="1 7" id="KW-0723">Serine/threonine-protein kinase</keyword>
<dbReference type="SUPFAM" id="SSF56112">
    <property type="entry name" value="Protein kinase-like (PK-like)"/>
    <property type="match status" value="1"/>
</dbReference>
<feature type="domain" description="Protein kinase" evidence="6">
    <location>
        <begin position="1"/>
        <end position="107"/>
    </location>
</feature>
<dbReference type="GO" id="GO:0005524">
    <property type="term" value="F:ATP binding"/>
    <property type="evidence" value="ECO:0007669"/>
    <property type="project" value="UniProtKB-KW"/>
</dbReference>
<evidence type="ECO:0000313" key="8">
    <source>
        <dbReference type="Proteomes" id="UP000237105"/>
    </source>
</evidence>
<proteinExistence type="predicted"/>
<dbReference type="GO" id="GO:0004674">
    <property type="term" value="F:protein serine/threonine kinase activity"/>
    <property type="evidence" value="ECO:0007669"/>
    <property type="project" value="UniProtKB-KW"/>
</dbReference>
<accession>A0A2P5AZS5</accession>
<evidence type="ECO:0000256" key="2">
    <source>
        <dbReference type="ARBA" id="ARBA00022679"/>
    </source>
</evidence>
<sequence length="107" mass="12341">TFWTLEIFLSKRRNFTSQYVLIKRNHFRGLSLSIVKLCSKQILPGLALLKDDEIIHCDLKPENILLCTRGIFHMPYKPPLETLHVVSGFTHQHGSTVQVAPQRCLEN</sequence>
<dbReference type="PANTHER" id="PTHR24058">
    <property type="entry name" value="DUAL SPECIFICITY PROTEIN KINASE"/>
    <property type="match status" value="1"/>
</dbReference>
<dbReference type="AlphaFoldDB" id="A0A2P5AZS5"/>
<evidence type="ECO:0000256" key="3">
    <source>
        <dbReference type="ARBA" id="ARBA00022741"/>
    </source>
</evidence>
<evidence type="ECO:0000259" key="6">
    <source>
        <dbReference type="PROSITE" id="PS50011"/>
    </source>
</evidence>
<dbReference type="PROSITE" id="PS00108">
    <property type="entry name" value="PROTEIN_KINASE_ST"/>
    <property type="match status" value="1"/>
</dbReference>
<evidence type="ECO:0000256" key="4">
    <source>
        <dbReference type="ARBA" id="ARBA00022777"/>
    </source>
</evidence>
<evidence type="ECO:0000256" key="5">
    <source>
        <dbReference type="ARBA" id="ARBA00022840"/>
    </source>
</evidence>
<keyword evidence="2" id="KW-0808">Transferase</keyword>
<feature type="non-terminal residue" evidence="7">
    <location>
        <position position="1"/>
    </location>
</feature>
<comment type="caution">
    <text evidence="7">The sequence shown here is derived from an EMBL/GenBank/DDBJ whole genome shotgun (WGS) entry which is preliminary data.</text>
</comment>
<dbReference type="Gene3D" id="1.10.510.10">
    <property type="entry name" value="Transferase(Phosphotransferase) domain 1"/>
    <property type="match status" value="1"/>
</dbReference>
<keyword evidence="5" id="KW-0067">ATP-binding</keyword>
<dbReference type="PROSITE" id="PS50011">
    <property type="entry name" value="PROTEIN_KINASE_DOM"/>
    <property type="match status" value="1"/>
</dbReference>
<evidence type="ECO:0000313" key="7">
    <source>
        <dbReference type="EMBL" id="PON42042.1"/>
    </source>
</evidence>
<protein>
    <submittedName>
        <fullName evidence="7">Serine/threonine protein kinase</fullName>
    </submittedName>
</protein>
<dbReference type="InterPro" id="IPR011009">
    <property type="entry name" value="Kinase-like_dom_sf"/>
</dbReference>
<organism evidence="7 8">
    <name type="scientific">Parasponia andersonii</name>
    <name type="common">Sponia andersonii</name>
    <dbReference type="NCBI Taxonomy" id="3476"/>
    <lineage>
        <taxon>Eukaryota</taxon>
        <taxon>Viridiplantae</taxon>
        <taxon>Streptophyta</taxon>
        <taxon>Embryophyta</taxon>
        <taxon>Tracheophyta</taxon>
        <taxon>Spermatophyta</taxon>
        <taxon>Magnoliopsida</taxon>
        <taxon>eudicotyledons</taxon>
        <taxon>Gunneridae</taxon>
        <taxon>Pentapetalae</taxon>
        <taxon>rosids</taxon>
        <taxon>fabids</taxon>
        <taxon>Rosales</taxon>
        <taxon>Cannabaceae</taxon>
        <taxon>Parasponia</taxon>
    </lineage>
</organism>
<dbReference type="STRING" id="3476.A0A2P5AZS5"/>
<reference evidence="8" key="1">
    <citation type="submission" date="2016-06" db="EMBL/GenBank/DDBJ databases">
        <title>Parallel loss of symbiosis genes in relatives of nitrogen-fixing non-legume Parasponia.</title>
        <authorList>
            <person name="Van Velzen R."/>
            <person name="Holmer R."/>
            <person name="Bu F."/>
            <person name="Rutten L."/>
            <person name="Van Zeijl A."/>
            <person name="Liu W."/>
            <person name="Santuari L."/>
            <person name="Cao Q."/>
            <person name="Sharma T."/>
            <person name="Shen D."/>
            <person name="Roswanjaya Y."/>
            <person name="Wardhani T."/>
            <person name="Kalhor M.S."/>
            <person name="Jansen J."/>
            <person name="Van den Hoogen J."/>
            <person name="Gungor B."/>
            <person name="Hartog M."/>
            <person name="Hontelez J."/>
            <person name="Verver J."/>
            <person name="Yang W.-C."/>
            <person name="Schijlen E."/>
            <person name="Repin R."/>
            <person name="Schilthuizen M."/>
            <person name="Schranz E."/>
            <person name="Heidstra R."/>
            <person name="Miyata K."/>
            <person name="Fedorova E."/>
            <person name="Kohlen W."/>
            <person name="Bisseling T."/>
            <person name="Smit S."/>
            <person name="Geurts R."/>
        </authorList>
    </citation>
    <scope>NUCLEOTIDE SEQUENCE [LARGE SCALE GENOMIC DNA]</scope>
    <source>
        <strain evidence="8">cv. WU1-14</strain>
    </source>
</reference>
<keyword evidence="3" id="KW-0547">Nucleotide-binding</keyword>
<dbReference type="OrthoDB" id="9332038at2759"/>
<name>A0A2P5AZS5_PARAD</name>
<dbReference type="PANTHER" id="PTHR24058:SF17">
    <property type="entry name" value="HOMEODOMAIN INTERACTING PROTEIN KINASE, ISOFORM D"/>
    <property type="match status" value="1"/>
</dbReference>
<keyword evidence="8" id="KW-1185">Reference proteome</keyword>
<dbReference type="InterPro" id="IPR050494">
    <property type="entry name" value="Ser_Thr_dual-spec_kinase"/>
</dbReference>